<organism evidence="11 12">
    <name type="scientific">Halovibrio salipaludis</name>
    <dbReference type="NCBI Taxonomy" id="2032626"/>
    <lineage>
        <taxon>Bacteria</taxon>
        <taxon>Pseudomonadati</taxon>
        <taxon>Pseudomonadota</taxon>
        <taxon>Gammaproteobacteria</taxon>
        <taxon>Oceanospirillales</taxon>
        <taxon>Halomonadaceae</taxon>
        <taxon>Halovibrio</taxon>
    </lineage>
</organism>
<dbReference type="PANTHER" id="PTHR43643:SF3">
    <property type="entry name" value="HISTIDINOL-PHOSPHATE AMINOTRANSFERASE"/>
    <property type="match status" value="1"/>
</dbReference>
<comment type="pathway">
    <text evidence="2 9">Amino-acid biosynthesis; L-histidine biosynthesis; L-histidine from 5-phospho-alpha-D-ribose 1-diphosphate: step 7/9.</text>
</comment>
<protein>
    <recommendedName>
        <fullName evidence="9">Histidinol-phosphate aminotransferase</fullName>
        <ecNumber evidence="9">2.6.1.9</ecNumber>
    </recommendedName>
    <alternativeName>
        <fullName evidence="9">Imidazole acetol-phosphate transaminase</fullName>
    </alternativeName>
</protein>
<dbReference type="SUPFAM" id="SSF53383">
    <property type="entry name" value="PLP-dependent transferases"/>
    <property type="match status" value="1"/>
</dbReference>
<dbReference type="PROSITE" id="PS00599">
    <property type="entry name" value="AA_TRANSFER_CLASS_2"/>
    <property type="match status" value="1"/>
</dbReference>
<evidence type="ECO:0000313" key="12">
    <source>
        <dbReference type="Proteomes" id="UP000218896"/>
    </source>
</evidence>
<dbReference type="Proteomes" id="UP000218896">
    <property type="component" value="Unassembled WGS sequence"/>
</dbReference>
<dbReference type="GO" id="GO:0004400">
    <property type="term" value="F:histidinol-phosphate transaminase activity"/>
    <property type="evidence" value="ECO:0007669"/>
    <property type="project" value="UniProtKB-UniRule"/>
</dbReference>
<comment type="caution">
    <text evidence="11">The sequence shown here is derived from an EMBL/GenBank/DDBJ whole genome shotgun (WGS) entry which is preliminary data.</text>
</comment>
<comment type="subunit">
    <text evidence="4 9">Homodimer.</text>
</comment>
<reference evidence="11 12" key="1">
    <citation type="submission" date="2017-08" db="EMBL/GenBank/DDBJ databases">
        <title>Halovibrio sewagensis sp. nov., isolated from wastewater of high salinity.</title>
        <authorList>
            <person name="Dong X."/>
            <person name="Zhang G."/>
        </authorList>
    </citation>
    <scope>NUCLEOTIDE SEQUENCE [LARGE SCALE GENOMIC DNA]</scope>
    <source>
        <strain evidence="11 12">YL5-2</strain>
    </source>
</reference>
<proteinExistence type="inferred from homology"/>
<evidence type="ECO:0000256" key="2">
    <source>
        <dbReference type="ARBA" id="ARBA00005011"/>
    </source>
</evidence>
<dbReference type="Gene3D" id="3.40.640.10">
    <property type="entry name" value="Type I PLP-dependent aspartate aminotransferase-like (Major domain)"/>
    <property type="match status" value="1"/>
</dbReference>
<evidence type="ECO:0000256" key="1">
    <source>
        <dbReference type="ARBA" id="ARBA00001933"/>
    </source>
</evidence>
<dbReference type="InterPro" id="IPR015424">
    <property type="entry name" value="PyrdxlP-dep_Trfase"/>
</dbReference>
<dbReference type="InterPro" id="IPR005861">
    <property type="entry name" value="HisP_aminotrans"/>
</dbReference>
<dbReference type="RefSeq" id="WP_095618274.1">
    <property type="nucleotide sequence ID" value="NZ_NSKD01000007.1"/>
</dbReference>
<evidence type="ECO:0000256" key="8">
    <source>
        <dbReference type="ARBA" id="ARBA00047481"/>
    </source>
</evidence>
<keyword evidence="6 9" id="KW-0808">Transferase</keyword>
<dbReference type="NCBIfam" id="TIGR01141">
    <property type="entry name" value="hisC"/>
    <property type="match status" value="1"/>
</dbReference>
<dbReference type="EC" id="2.6.1.9" evidence="9"/>
<name>A0A2A2F273_9GAMM</name>
<evidence type="ECO:0000256" key="6">
    <source>
        <dbReference type="ARBA" id="ARBA00022679"/>
    </source>
</evidence>
<dbReference type="HAMAP" id="MF_01023">
    <property type="entry name" value="HisC_aminotrans_2"/>
    <property type="match status" value="1"/>
</dbReference>
<feature type="domain" description="Aminotransferase class I/classII large" evidence="10">
    <location>
        <begin position="25"/>
        <end position="347"/>
    </location>
</feature>
<dbReference type="GO" id="GO:0030170">
    <property type="term" value="F:pyridoxal phosphate binding"/>
    <property type="evidence" value="ECO:0007669"/>
    <property type="project" value="InterPro"/>
</dbReference>
<keyword evidence="9" id="KW-0028">Amino-acid biosynthesis</keyword>
<keyword evidence="12" id="KW-1185">Reference proteome</keyword>
<dbReference type="InterPro" id="IPR001917">
    <property type="entry name" value="Aminotrans_II_pyridoxalP_BS"/>
</dbReference>
<evidence type="ECO:0000256" key="4">
    <source>
        <dbReference type="ARBA" id="ARBA00011738"/>
    </source>
</evidence>
<dbReference type="Gene3D" id="3.90.1150.10">
    <property type="entry name" value="Aspartate Aminotransferase, domain 1"/>
    <property type="match status" value="1"/>
</dbReference>
<feature type="modified residue" description="N6-(pyridoxal phosphate)lysine" evidence="9">
    <location>
        <position position="210"/>
    </location>
</feature>
<dbReference type="PANTHER" id="PTHR43643">
    <property type="entry name" value="HISTIDINOL-PHOSPHATE AMINOTRANSFERASE 2"/>
    <property type="match status" value="1"/>
</dbReference>
<evidence type="ECO:0000256" key="5">
    <source>
        <dbReference type="ARBA" id="ARBA00022576"/>
    </source>
</evidence>
<comment type="cofactor">
    <cofactor evidence="1 9">
        <name>pyridoxal 5'-phosphate</name>
        <dbReference type="ChEBI" id="CHEBI:597326"/>
    </cofactor>
</comment>
<gene>
    <name evidence="9" type="primary">hisC</name>
    <name evidence="11" type="ORF">CK501_13525</name>
</gene>
<keyword evidence="9" id="KW-0368">Histidine biosynthesis</keyword>
<dbReference type="CDD" id="cd00609">
    <property type="entry name" value="AAT_like"/>
    <property type="match status" value="1"/>
</dbReference>
<evidence type="ECO:0000256" key="3">
    <source>
        <dbReference type="ARBA" id="ARBA00007970"/>
    </source>
</evidence>
<comment type="catalytic activity">
    <reaction evidence="8 9">
        <text>L-histidinol phosphate + 2-oxoglutarate = 3-(imidazol-4-yl)-2-oxopropyl phosphate + L-glutamate</text>
        <dbReference type="Rhea" id="RHEA:23744"/>
        <dbReference type="ChEBI" id="CHEBI:16810"/>
        <dbReference type="ChEBI" id="CHEBI:29985"/>
        <dbReference type="ChEBI" id="CHEBI:57766"/>
        <dbReference type="ChEBI" id="CHEBI:57980"/>
        <dbReference type="EC" id="2.6.1.9"/>
    </reaction>
</comment>
<dbReference type="GO" id="GO:0000105">
    <property type="term" value="P:L-histidine biosynthetic process"/>
    <property type="evidence" value="ECO:0007669"/>
    <property type="project" value="UniProtKB-UniRule"/>
</dbReference>
<dbReference type="InterPro" id="IPR050106">
    <property type="entry name" value="HistidinolP_aminotransfase"/>
</dbReference>
<keyword evidence="7 9" id="KW-0663">Pyridoxal phosphate</keyword>
<sequence length="358" mass="39744">MSRFWNERLQQLTPYVPGEQPQMTNLVKLNTNEHPFGPGEAVTQAIREAADERLRLYPDPDATRLRQAIADWFGLEASRVFPANGSDEVLAFIFQGLFRPGEPVLFPDISYSFYPVYCGLYGLESRTVALDEQLRIPVEAFQPPNGGVIFPNPNAPTGRFLDLESVERILVANPDRVVVIDEAYVDFGGESAARLIPDHPNLLVTQTLSKSRSLAGLRVGYALGQQHLIEGLERIKNSFNSYTLDRLAQAGAIAAFRDEAGFRAGQQAVIEQRERLNAGLEALGFEVVPSRANFVFCRHPAVSGAELAAQLRERHIIVRHFDKPRIEQYLRVTIGTGEEMTALLTALDDILNSGEVTA</sequence>
<dbReference type="UniPathway" id="UPA00031">
    <property type="reaction ID" value="UER00012"/>
</dbReference>
<evidence type="ECO:0000313" key="11">
    <source>
        <dbReference type="EMBL" id="PAU78702.1"/>
    </source>
</evidence>
<dbReference type="OrthoDB" id="9809616at2"/>
<dbReference type="InterPro" id="IPR015422">
    <property type="entry name" value="PyrdxlP-dep_Trfase_small"/>
</dbReference>
<dbReference type="AlphaFoldDB" id="A0A2A2F273"/>
<dbReference type="Pfam" id="PF00155">
    <property type="entry name" value="Aminotran_1_2"/>
    <property type="match status" value="1"/>
</dbReference>
<dbReference type="InterPro" id="IPR015421">
    <property type="entry name" value="PyrdxlP-dep_Trfase_major"/>
</dbReference>
<comment type="similarity">
    <text evidence="3 9">Belongs to the class-II pyridoxal-phosphate-dependent aminotransferase family. Histidinol-phosphate aminotransferase subfamily.</text>
</comment>
<keyword evidence="5 9" id="KW-0032">Aminotransferase</keyword>
<accession>A0A2A2F273</accession>
<evidence type="ECO:0000259" key="10">
    <source>
        <dbReference type="Pfam" id="PF00155"/>
    </source>
</evidence>
<evidence type="ECO:0000256" key="7">
    <source>
        <dbReference type="ARBA" id="ARBA00022898"/>
    </source>
</evidence>
<dbReference type="EMBL" id="NSKD01000007">
    <property type="protein sequence ID" value="PAU78702.1"/>
    <property type="molecule type" value="Genomic_DNA"/>
</dbReference>
<dbReference type="InterPro" id="IPR004839">
    <property type="entry name" value="Aminotransferase_I/II_large"/>
</dbReference>
<evidence type="ECO:0000256" key="9">
    <source>
        <dbReference type="HAMAP-Rule" id="MF_01023"/>
    </source>
</evidence>